<dbReference type="OrthoDB" id="9811471at2"/>
<dbReference type="AlphaFoldDB" id="A0A437QQP4"/>
<comment type="caution">
    <text evidence="3">The sequence shown here is derived from an EMBL/GenBank/DDBJ whole genome shotgun (WGS) entry which is preliminary data.</text>
</comment>
<evidence type="ECO:0000259" key="2">
    <source>
        <dbReference type="Pfam" id="PF01425"/>
    </source>
</evidence>
<keyword evidence="4" id="KW-1185">Reference proteome</keyword>
<name>A0A437QQP4_9PROT</name>
<dbReference type="InterPro" id="IPR000120">
    <property type="entry name" value="Amidase"/>
</dbReference>
<dbReference type="Proteomes" id="UP000287447">
    <property type="component" value="Unassembled WGS sequence"/>
</dbReference>
<feature type="domain" description="Amidase" evidence="2">
    <location>
        <begin position="40"/>
        <end position="434"/>
    </location>
</feature>
<dbReference type="Pfam" id="PF01425">
    <property type="entry name" value="Amidase"/>
    <property type="match status" value="1"/>
</dbReference>
<dbReference type="InterPro" id="IPR036928">
    <property type="entry name" value="AS_sf"/>
</dbReference>
<keyword evidence="3" id="KW-0378">Hydrolase</keyword>
<evidence type="ECO:0000313" key="4">
    <source>
        <dbReference type="Proteomes" id="UP000287447"/>
    </source>
</evidence>
<dbReference type="GO" id="GO:0004040">
    <property type="term" value="F:amidase activity"/>
    <property type="evidence" value="ECO:0007669"/>
    <property type="project" value="UniProtKB-EC"/>
</dbReference>
<accession>A0A437QQP4</accession>
<dbReference type="PANTHER" id="PTHR11895:SF176">
    <property type="entry name" value="AMIDASE AMID-RELATED"/>
    <property type="match status" value="1"/>
</dbReference>
<protein>
    <submittedName>
        <fullName evidence="3">Amidase</fullName>
        <ecNumber evidence="3">3.5.1.4</ecNumber>
    </submittedName>
</protein>
<gene>
    <name evidence="3" type="ORF">EOI86_16920</name>
</gene>
<dbReference type="EC" id="3.5.1.4" evidence="3"/>
<organism evidence="3 4">
    <name type="scientific">Hwanghaeella grinnelliae</name>
    <dbReference type="NCBI Taxonomy" id="2500179"/>
    <lineage>
        <taxon>Bacteria</taxon>
        <taxon>Pseudomonadati</taxon>
        <taxon>Pseudomonadota</taxon>
        <taxon>Alphaproteobacteria</taxon>
        <taxon>Rhodospirillales</taxon>
        <taxon>Rhodospirillaceae</taxon>
        <taxon>Hwanghaeella</taxon>
    </lineage>
</organism>
<keyword evidence="1" id="KW-0175">Coiled coil</keyword>
<evidence type="ECO:0000256" key="1">
    <source>
        <dbReference type="SAM" id="Coils"/>
    </source>
</evidence>
<dbReference type="PANTHER" id="PTHR11895">
    <property type="entry name" value="TRANSAMIDASE"/>
    <property type="match status" value="1"/>
</dbReference>
<dbReference type="InterPro" id="IPR023631">
    <property type="entry name" value="Amidase_dom"/>
</dbReference>
<proteinExistence type="predicted"/>
<dbReference type="SUPFAM" id="SSF75304">
    <property type="entry name" value="Amidase signature (AS) enzymes"/>
    <property type="match status" value="1"/>
</dbReference>
<dbReference type="RefSeq" id="WP_127766321.1">
    <property type="nucleotide sequence ID" value="NZ_SADE01000002.1"/>
</dbReference>
<dbReference type="NCBIfam" id="NF005460">
    <property type="entry name" value="PRK07056.1"/>
    <property type="match status" value="1"/>
</dbReference>
<feature type="coiled-coil region" evidence="1">
    <location>
        <begin position="326"/>
        <end position="353"/>
    </location>
</feature>
<dbReference type="Gene3D" id="3.90.1300.10">
    <property type="entry name" value="Amidase signature (AS) domain"/>
    <property type="match status" value="1"/>
</dbReference>
<sequence length="447" mass="47561">MKPIAELVEALEKGEATSLALADECLERIADPAGEGGRVFLSTDPERVRAQARAMDEARKAGKASSPLTGVPVSIKALFDIEGEVTTAGSAVLRNAPPAETDAEVVRRLRAAGLVILGHTNMTEFAYSGLGINPHYDTPRNPVDREGGRIPGGSSSGAAISVTDGMAAMGLGTDTGGSCRIPASFCGIVGFKPTARRVPQQGTYPLSKSFDSIGPLARSVDCCIRIDAILAGDATPIEIPDELFGLRIGVLRHYALDGIEPAVADAFEKALRAIEQAGARLTDISLPDFDRVADLNARGGIIGAEAWRLHKEMIAEHGVEYDPRVRVRIEKAREQEEGEYEALLNARQEIIDNADTITTGFDAVVMPTTPIQAPLIADLMDESDYGRLNLLALRNPTIANFLDRCAISVPMPTGNGMPAGFMLMGETMADKKLLGLAQAVERVLGTY</sequence>
<dbReference type="EMBL" id="SADE01000002">
    <property type="protein sequence ID" value="RVU36845.1"/>
    <property type="molecule type" value="Genomic_DNA"/>
</dbReference>
<evidence type="ECO:0000313" key="3">
    <source>
        <dbReference type="EMBL" id="RVU36845.1"/>
    </source>
</evidence>
<reference evidence="4" key="1">
    <citation type="submission" date="2019-01" db="EMBL/GenBank/DDBJ databases">
        <title>Gri0909 isolated from a small marine red alga.</title>
        <authorList>
            <person name="Kim J."/>
            <person name="Jeong S.E."/>
            <person name="Jeon C.O."/>
        </authorList>
    </citation>
    <scope>NUCLEOTIDE SEQUENCE [LARGE SCALE GENOMIC DNA]</scope>
    <source>
        <strain evidence="4">Gri0909</strain>
    </source>
</reference>